<dbReference type="PANTHER" id="PTHR22601">
    <property type="entry name" value="ISP4 LIKE PROTEIN"/>
    <property type="match status" value="1"/>
</dbReference>
<feature type="transmembrane region" description="Helical" evidence="10">
    <location>
        <begin position="318"/>
        <end position="338"/>
    </location>
</feature>
<evidence type="ECO:0008006" key="13">
    <source>
        <dbReference type="Google" id="ProtNLM"/>
    </source>
</evidence>
<dbReference type="EMBL" id="PGCI01000654">
    <property type="protein sequence ID" value="PLW22726.1"/>
    <property type="molecule type" value="Genomic_DNA"/>
</dbReference>
<evidence type="ECO:0000256" key="3">
    <source>
        <dbReference type="ARBA" id="ARBA00022448"/>
    </source>
</evidence>
<reference evidence="11 12" key="1">
    <citation type="submission" date="2017-11" db="EMBL/GenBank/DDBJ databases">
        <title>De novo assembly and phasing of dikaryotic genomes from two isolates of Puccinia coronata f. sp. avenae, the causal agent of oat crown rust.</title>
        <authorList>
            <person name="Miller M.E."/>
            <person name="Zhang Y."/>
            <person name="Omidvar V."/>
            <person name="Sperschneider J."/>
            <person name="Schwessinger B."/>
            <person name="Raley C."/>
            <person name="Palmer J.M."/>
            <person name="Garnica D."/>
            <person name="Upadhyaya N."/>
            <person name="Rathjen J."/>
            <person name="Taylor J.M."/>
            <person name="Park R.F."/>
            <person name="Dodds P.N."/>
            <person name="Hirsch C.D."/>
            <person name="Kianian S.F."/>
            <person name="Figueroa M."/>
        </authorList>
    </citation>
    <scope>NUCLEOTIDE SEQUENCE [LARGE SCALE GENOMIC DNA]</scope>
    <source>
        <strain evidence="11">12SD80</strain>
    </source>
</reference>
<feature type="transmembrane region" description="Helical" evidence="10">
    <location>
        <begin position="663"/>
        <end position="682"/>
    </location>
</feature>
<comment type="subcellular location">
    <subcellularLocation>
        <location evidence="1">Membrane</location>
        <topology evidence="1">Multi-pass membrane protein</topology>
    </subcellularLocation>
</comment>
<dbReference type="AlphaFoldDB" id="A0A2N5TB88"/>
<keyword evidence="4 10" id="KW-0812">Transmembrane</keyword>
<protein>
    <recommendedName>
        <fullName evidence="13">OPT family small oligopeptide transporter</fullName>
    </recommendedName>
</protein>
<dbReference type="Pfam" id="PF03169">
    <property type="entry name" value="OPT"/>
    <property type="match status" value="1"/>
</dbReference>
<comment type="caution">
    <text evidence="11">The sequence shown here is derived from an EMBL/GenBank/DDBJ whole genome shotgun (WGS) entry which is preliminary data.</text>
</comment>
<feature type="transmembrane region" description="Helical" evidence="10">
    <location>
        <begin position="152"/>
        <end position="172"/>
    </location>
</feature>
<evidence type="ECO:0000256" key="6">
    <source>
        <dbReference type="ARBA" id="ARBA00022927"/>
    </source>
</evidence>
<keyword evidence="6" id="KW-0653">Protein transport</keyword>
<feature type="transmembrane region" description="Helical" evidence="10">
    <location>
        <begin position="592"/>
        <end position="612"/>
    </location>
</feature>
<evidence type="ECO:0000256" key="8">
    <source>
        <dbReference type="ARBA" id="ARBA00023136"/>
    </source>
</evidence>
<feature type="transmembrane region" description="Helical" evidence="10">
    <location>
        <begin position="225"/>
        <end position="245"/>
    </location>
</feature>
<accession>A0A2N5TB88</accession>
<feature type="region of interest" description="Disordered" evidence="9">
    <location>
        <begin position="1"/>
        <end position="31"/>
    </location>
</feature>
<proteinExistence type="inferred from homology"/>
<evidence type="ECO:0000256" key="2">
    <source>
        <dbReference type="ARBA" id="ARBA00008807"/>
    </source>
</evidence>
<dbReference type="InterPro" id="IPR004648">
    <property type="entry name" value="Oligpept_transpt"/>
</dbReference>
<keyword evidence="8 10" id="KW-0472">Membrane</keyword>
<feature type="transmembrane region" description="Helical" evidence="10">
    <location>
        <begin position="251"/>
        <end position="268"/>
    </location>
</feature>
<gene>
    <name evidence="11" type="ORF">PCASD_11093</name>
</gene>
<name>A0A2N5TB88_9BASI</name>
<evidence type="ECO:0000256" key="4">
    <source>
        <dbReference type="ARBA" id="ARBA00022692"/>
    </source>
</evidence>
<dbReference type="GO" id="GO:0016020">
    <property type="term" value="C:membrane"/>
    <property type="evidence" value="ECO:0007669"/>
    <property type="project" value="UniProtKB-SubCell"/>
</dbReference>
<evidence type="ECO:0000256" key="10">
    <source>
        <dbReference type="SAM" id="Phobius"/>
    </source>
</evidence>
<keyword evidence="3" id="KW-0813">Transport</keyword>
<evidence type="ECO:0000256" key="7">
    <source>
        <dbReference type="ARBA" id="ARBA00022989"/>
    </source>
</evidence>
<dbReference type="GO" id="GO:0015031">
    <property type="term" value="P:protein transport"/>
    <property type="evidence" value="ECO:0007669"/>
    <property type="project" value="UniProtKB-KW"/>
</dbReference>
<feature type="transmembrane region" description="Helical" evidence="10">
    <location>
        <begin position="280"/>
        <end position="298"/>
    </location>
</feature>
<dbReference type="InterPro" id="IPR004813">
    <property type="entry name" value="OPT"/>
</dbReference>
<feature type="transmembrane region" description="Helical" evidence="10">
    <location>
        <begin position="694"/>
        <end position="712"/>
    </location>
</feature>
<keyword evidence="7 10" id="KW-1133">Transmembrane helix</keyword>
<dbReference type="GO" id="GO:0035673">
    <property type="term" value="F:oligopeptide transmembrane transporter activity"/>
    <property type="evidence" value="ECO:0007669"/>
    <property type="project" value="InterPro"/>
</dbReference>
<organism evidence="11 12">
    <name type="scientific">Puccinia coronata f. sp. avenae</name>
    <dbReference type="NCBI Taxonomy" id="200324"/>
    <lineage>
        <taxon>Eukaryota</taxon>
        <taxon>Fungi</taxon>
        <taxon>Dikarya</taxon>
        <taxon>Basidiomycota</taxon>
        <taxon>Pucciniomycotina</taxon>
        <taxon>Pucciniomycetes</taxon>
        <taxon>Pucciniales</taxon>
        <taxon>Pucciniaceae</taxon>
        <taxon>Puccinia</taxon>
    </lineage>
</organism>
<evidence type="ECO:0000256" key="1">
    <source>
        <dbReference type="ARBA" id="ARBA00004141"/>
    </source>
</evidence>
<dbReference type="Proteomes" id="UP000235392">
    <property type="component" value="Unassembled WGS sequence"/>
</dbReference>
<sequence>MATSHDSTLCAHEYPEESHTSRGSTSHRLTYPSHETYAKRHTTGKISCTSLPSEQTTSRHKSFHACPSTTCDVHNELEKRHSIRTHKNNDTSHECVILEPQGKITEEATMFPLEDDPTEQAITYRSCLTGIIMAIIGSAVGLLFIFKPVVVYLAPVFLQIMCMFFGRILALIPGPKWWNPGAFSLKETVYSSLIASAARNVAYSILMLATEDLYFEQKSSAMRSLGILFSTQMLGLGWGCLIAPILVHPAITLFPQVLSSAALFYSVSSEGEYPKRQIALFRKVFIGISLYEIIPTYLMPALQGVSFPCLFFPAKTSITSLFGGVAPFEGLGFFELSFDWNMVGAGSPLATPLFAQGLQVLSAVITALVFWPAYKFSWFGYGQKEEFPFLSVSLFQENGTLFPVKQIAKTANETDQSILSYPIYTSTNILTQIFQSLAVSSSITHIFLWQWPLIRRAFTRTSSADDKDQDPHRLLVQASYIDLPVWMAAACLATATIWALALCYMDNKIAPYSILISIGFSGILSLSMGFIYGISGYNMPINSVCQMIGGLLFRNNVMGNLWFSNYSSATTSQALSYMAEMKLGQYTHMPPVAVAAGQATGMVVGVIVNYVILEGLMRNQREALLMPNGNGIYSGTLVQSYGASAVAWGRFSDELYTWGARYVSVPLALGYGLGLPLPFYILYKFWPHIYIKDLNIPIVMGFVALGTFGVTAGRTNNILVGLASQMVVRRYRPNWFLKYNYVLSAALDGGTQIIILLLSMTVQGGMGSLLNLKIPK</sequence>
<feature type="transmembrane region" description="Helical" evidence="10">
    <location>
        <begin position="127"/>
        <end position="146"/>
    </location>
</feature>
<evidence type="ECO:0000256" key="5">
    <source>
        <dbReference type="ARBA" id="ARBA00022856"/>
    </source>
</evidence>
<dbReference type="NCBIfam" id="TIGR00728">
    <property type="entry name" value="OPT_sfam"/>
    <property type="match status" value="1"/>
</dbReference>
<comment type="similarity">
    <text evidence="2">Belongs to the oligopeptide OPT transporter family.</text>
</comment>
<feature type="transmembrane region" description="Helical" evidence="10">
    <location>
        <begin position="350"/>
        <end position="374"/>
    </location>
</feature>
<evidence type="ECO:0000313" key="12">
    <source>
        <dbReference type="Proteomes" id="UP000235392"/>
    </source>
</evidence>
<evidence type="ECO:0000256" key="9">
    <source>
        <dbReference type="SAM" id="MobiDB-lite"/>
    </source>
</evidence>
<evidence type="ECO:0000313" key="11">
    <source>
        <dbReference type="EMBL" id="PLW22726.1"/>
    </source>
</evidence>
<feature type="transmembrane region" description="Helical" evidence="10">
    <location>
        <begin position="512"/>
        <end position="534"/>
    </location>
</feature>
<keyword evidence="5" id="KW-0571">Peptide transport</keyword>
<feature type="transmembrane region" description="Helical" evidence="10">
    <location>
        <begin position="483"/>
        <end position="505"/>
    </location>
</feature>